<name>A0A6G0Z1G6_APHCR</name>
<dbReference type="EMBL" id="VUJU01001644">
    <property type="protein sequence ID" value="KAF0764406.1"/>
    <property type="molecule type" value="Genomic_DNA"/>
</dbReference>
<proteinExistence type="predicted"/>
<dbReference type="AlphaFoldDB" id="A0A6G0Z1G6"/>
<comment type="caution">
    <text evidence="1">The sequence shown here is derived from an EMBL/GenBank/DDBJ whole genome shotgun (WGS) entry which is preliminary data.</text>
</comment>
<protein>
    <submittedName>
        <fullName evidence="1">RNase H domain-containing protein</fullName>
    </submittedName>
</protein>
<keyword evidence="2" id="KW-1185">Reference proteome</keyword>
<evidence type="ECO:0000313" key="2">
    <source>
        <dbReference type="Proteomes" id="UP000478052"/>
    </source>
</evidence>
<reference evidence="1 2" key="1">
    <citation type="submission" date="2019-08" db="EMBL/GenBank/DDBJ databases">
        <title>Whole genome of Aphis craccivora.</title>
        <authorList>
            <person name="Voronova N.V."/>
            <person name="Shulinski R.S."/>
            <person name="Bandarenka Y.V."/>
            <person name="Zhorov D.G."/>
            <person name="Warner D."/>
        </authorList>
    </citation>
    <scope>NUCLEOTIDE SEQUENCE [LARGE SCALE GENOMIC DNA]</scope>
    <source>
        <strain evidence="1">180601</strain>
        <tissue evidence="1">Whole Body</tissue>
    </source>
</reference>
<evidence type="ECO:0000313" key="1">
    <source>
        <dbReference type="EMBL" id="KAF0764406.1"/>
    </source>
</evidence>
<gene>
    <name evidence="1" type="ORF">FWK35_00036834</name>
</gene>
<organism evidence="1 2">
    <name type="scientific">Aphis craccivora</name>
    <name type="common">Cowpea aphid</name>
    <dbReference type="NCBI Taxonomy" id="307492"/>
    <lineage>
        <taxon>Eukaryota</taxon>
        <taxon>Metazoa</taxon>
        <taxon>Ecdysozoa</taxon>
        <taxon>Arthropoda</taxon>
        <taxon>Hexapoda</taxon>
        <taxon>Insecta</taxon>
        <taxon>Pterygota</taxon>
        <taxon>Neoptera</taxon>
        <taxon>Paraneoptera</taxon>
        <taxon>Hemiptera</taxon>
        <taxon>Sternorrhyncha</taxon>
        <taxon>Aphidomorpha</taxon>
        <taxon>Aphidoidea</taxon>
        <taxon>Aphididae</taxon>
        <taxon>Aphidini</taxon>
        <taxon>Aphis</taxon>
        <taxon>Aphis</taxon>
    </lineage>
</organism>
<sequence>MGSPYSRTFQHIEGNETTNKAAIDAAINSPDSEIISFSSLVYGYQKKYKQILRYCIDLWNTKWHTTTENKLREIKNSVEPWPKYTDLNAEKSILID</sequence>
<dbReference type="Proteomes" id="UP000478052">
    <property type="component" value="Unassembled WGS sequence"/>
</dbReference>
<accession>A0A6G0Z1G6</accession>